<evidence type="ECO:0000313" key="1">
    <source>
        <dbReference type="EMBL" id="CAI5443004.1"/>
    </source>
</evidence>
<dbReference type="Proteomes" id="UP001152747">
    <property type="component" value="Unassembled WGS sequence"/>
</dbReference>
<accession>A0A9P1MWM5</accession>
<keyword evidence="2" id="KW-1185">Reference proteome</keyword>
<gene>
    <name evidence="1" type="ORF">CAMP_LOCUS5641</name>
</gene>
<evidence type="ECO:0000313" key="2">
    <source>
        <dbReference type="Proteomes" id="UP001152747"/>
    </source>
</evidence>
<name>A0A9P1MWM5_9PELO</name>
<dbReference type="AlphaFoldDB" id="A0A9P1MWM5"/>
<dbReference type="EMBL" id="CANHGI010000002">
    <property type="protein sequence ID" value="CAI5443004.1"/>
    <property type="molecule type" value="Genomic_DNA"/>
</dbReference>
<comment type="caution">
    <text evidence="1">The sequence shown here is derived from an EMBL/GenBank/DDBJ whole genome shotgun (WGS) entry which is preliminary data.</text>
</comment>
<sequence>MDRQELIFKTKNRTVMETSMHENFTYHACANVIQDRENAIDGSLENANPRHRIVKNGRILENFIIGEVDFRQHETIGNSSHAEDYVYPMEYHWIYSEDFGFLSYLVQVLDCKRGAN</sequence>
<proteinExistence type="predicted"/>
<protein>
    <submittedName>
        <fullName evidence="1">Uncharacterized protein</fullName>
    </submittedName>
</protein>
<organism evidence="1 2">
    <name type="scientific">Caenorhabditis angaria</name>
    <dbReference type="NCBI Taxonomy" id="860376"/>
    <lineage>
        <taxon>Eukaryota</taxon>
        <taxon>Metazoa</taxon>
        <taxon>Ecdysozoa</taxon>
        <taxon>Nematoda</taxon>
        <taxon>Chromadorea</taxon>
        <taxon>Rhabditida</taxon>
        <taxon>Rhabditina</taxon>
        <taxon>Rhabditomorpha</taxon>
        <taxon>Rhabditoidea</taxon>
        <taxon>Rhabditidae</taxon>
        <taxon>Peloderinae</taxon>
        <taxon>Caenorhabditis</taxon>
    </lineage>
</organism>
<reference evidence="1" key="1">
    <citation type="submission" date="2022-11" db="EMBL/GenBank/DDBJ databases">
        <authorList>
            <person name="Kikuchi T."/>
        </authorList>
    </citation>
    <scope>NUCLEOTIDE SEQUENCE</scope>
    <source>
        <strain evidence="1">PS1010</strain>
    </source>
</reference>